<comment type="caution">
    <text evidence="1">The sequence shown here is derived from an EMBL/GenBank/DDBJ whole genome shotgun (WGS) entry which is preliminary data.</text>
</comment>
<feature type="non-terminal residue" evidence="1">
    <location>
        <position position="1"/>
    </location>
</feature>
<reference evidence="1" key="1">
    <citation type="submission" date="2020-08" db="EMBL/GenBank/DDBJ databases">
        <title>Genome sequencing and assembly of the red palm weevil Rhynchophorus ferrugineus.</title>
        <authorList>
            <person name="Dias G.B."/>
            <person name="Bergman C.M."/>
            <person name="Manee M."/>
        </authorList>
    </citation>
    <scope>NUCLEOTIDE SEQUENCE</scope>
    <source>
        <strain evidence="1">AA-2017</strain>
        <tissue evidence="1">Whole larva</tissue>
    </source>
</reference>
<dbReference type="AlphaFoldDB" id="A0A834ICE3"/>
<proteinExistence type="predicted"/>
<keyword evidence="2" id="KW-1185">Reference proteome</keyword>
<name>A0A834ICE3_RHYFE</name>
<dbReference type="EMBL" id="JAACXV010010588">
    <property type="protein sequence ID" value="KAF7275395.1"/>
    <property type="molecule type" value="Genomic_DNA"/>
</dbReference>
<dbReference type="Proteomes" id="UP000625711">
    <property type="component" value="Unassembled WGS sequence"/>
</dbReference>
<evidence type="ECO:0000313" key="2">
    <source>
        <dbReference type="Proteomes" id="UP000625711"/>
    </source>
</evidence>
<evidence type="ECO:0000313" key="1">
    <source>
        <dbReference type="EMBL" id="KAF7275395.1"/>
    </source>
</evidence>
<organism evidence="1 2">
    <name type="scientific">Rhynchophorus ferrugineus</name>
    <name type="common">Red palm weevil</name>
    <name type="synonym">Curculio ferrugineus</name>
    <dbReference type="NCBI Taxonomy" id="354439"/>
    <lineage>
        <taxon>Eukaryota</taxon>
        <taxon>Metazoa</taxon>
        <taxon>Ecdysozoa</taxon>
        <taxon>Arthropoda</taxon>
        <taxon>Hexapoda</taxon>
        <taxon>Insecta</taxon>
        <taxon>Pterygota</taxon>
        <taxon>Neoptera</taxon>
        <taxon>Endopterygota</taxon>
        <taxon>Coleoptera</taxon>
        <taxon>Polyphaga</taxon>
        <taxon>Cucujiformia</taxon>
        <taxon>Curculionidae</taxon>
        <taxon>Dryophthorinae</taxon>
        <taxon>Rhynchophorus</taxon>
    </lineage>
</organism>
<protein>
    <submittedName>
        <fullName evidence="1">Uncharacterized protein</fullName>
    </submittedName>
</protein>
<gene>
    <name evidence="1" type="ORF">GWI33_011794</name>
</gene>
<accession>A0A834ICE3</accession>
<sequence length="125" mass="14420">DKKFRAQRPSISADPFRNILLSNDLKFPRFSGRKCPDRSLFGGEPRMWEISYRERTRLARTRGPHETAATQLYKRRFSILLKLPIESLNTPGTGSSTKEHDPDVDFNLGLHARIYIRSTFALSLI</sequence>